<dbReference type="InterPro" id="IPR049326">
    <property type="entry name" value="Rhodopsin_dom_fungi"/>
</dbReference>
<name>A0AAN6LYB9_9PLEO</name>
<feature type="transmembrane region" description="Helical" evidence="7">
    <location>
        <begin position="163"/>
        <end position="185"/>
    </location>
</feature>
<gene>
    <name evidence="9" type="ORF">GRF29_69g432918</name>
</gene>
<dbReference type="Pfam" id="PF20684">
    <property type="entry name" value="Fung_rhodopsin"/>
    <property type="match status" value="1"/>
</dbReference>
<evidence type="ECO:0000256" key="2">
    <source>
        <dbReference type="ARBA" id="ARBA00022692"/>
    </source>
</evidence>
<dbReference type="AlphaFoldDB" id="A0AAN6LYB9"/>
<proteinExistence type="inferred from homology"/>
<keyword evidence="3 7" id="KW-1133">Transmembrane helix</keyword>
<protein>
    <recommendedName>
        <fullName evidence="8">Rhodopsin domain-containing protein</fullName>
    </recommendedName>
</protein>
<dbReference type="EMBL" id="WVTA01000006">
    <property type="protein sequence ID" value="KAK3209023.1"/>
    <property type="molecule type" value="Genomic_DNA"/>
</dbReference>
<feature type="domain" description="Rhodopsin" evidence="8">
    <location>
        <begin position="6"/>
        <end position="226"/>
    </location>
</feature>
<feature type="transmembrane region" description="Helical" evidence="7">
    <location>
        <begin position="38"/>
        <end position="61"/>
    </location>
</feature>
<evidence type="ECO:0000256" key="4">
    <source>
        <dbReference type="ARBA" id="ARBA00023136"/>
    </source>
</evidence>
<sequence>MIPLIGSTVVVYLACEVYGYQWHAWDQTAETLITTRQTILAIEIGYLACTSLIKISILYFYKRIASGSITNTFVYWIWGSIAFVIVYFFVFTLSIIFSCSPIEGYWHYFDIQWRMTHELKCHNEAAQIVVVVIVSTLQDFFLCALPIVLIWNLQISRRQKAALCGIFGLGLLTCVCGLMRAYYAIKVYYYTYDITWYAWYGWIWTTLEAQLGVICACAPALKGFFKRYFSISSNRSGYASNQQTVKGKNSGYGKMSPDNSVNTTRSNTWEEEIVPMGSIRVSTTTDVAEDADDVISQSSSTRNLTSVPVNALPLAPPRMRVIPARTFGMGIARSSQRTVRIQISILKNMLELLSKAGP</sequence>
<evidence type="ECO:0000256" key="5">
    <source>
        <dbReference type="ARBA" id="ARBA00038359"/>
    </source>
</evidence>
<evidence type="ECO:0000313" key="9">
    <source>
        <dbReference type="EMBL" id="KAK3209023.1"/>
    </source>
</evidence>
<keyword evidence="2 7" id="KW-0812">Transmembrane</keyword>
<feature type="transmembrane region" description="Helical" evidence="7">
    <location>
        <begin position="125"/>
        <end position="151"/>
    </location>
</feature>
<comment type="similarity">
    <text evidence="5">Belongs to the SAT4 family.</text>
</comment>
<evidence type="ECO:0000256" key="3">
    <source>
        <dbReference type="ARBA" id="ARBA00022989"/>
    </source>
</evidence>
<comment type="caution">
    <text evidence="9">The sequence shown here is derived from an EMBL/GenBank/DDBJ whole genome shotgun (WGS) entry which is preliminary data.</text>
</comment>
<accession>A0AAN6LYB9</accession>
<feature type="transmembrane region" description="Helical" evidence="7">
    <location>
        <begin position="197"/>
        <end position="221"/>
    </location>
</feature>
<evidence type="ECO:0000313" key="10">
    <source>
        <dbReference type="Proteomes" id="UP001280581"/>
    </source>
</evidence>
<feature type="transmembrane region" description="Helical" evidence="7">
    <location>
        <begin position="73"/>
        <end position="97"/>
    </location>
</feature>
<dbReference type="InterPro" id="IPR052337">
    <property type="entry name" value="SAT4-like"/>
</dbReference>
<keyword evidence="10" id="KW-1185">Reference proteome</keyword>
<keyword evidence="4 7" id="KW-0472">Membrane</keyword>
<evidence type="ECO:0000259" key="8">
    <source>
        <dbReference type="Pfam" id="PF20684"/>
    </source>
</evidence>
<evidence type="ECO:0000256" key="1">
    <source>
        <dbReference type="ARBA" id="ARBA00004141"/>
    </source>
</evidence>
<dbReference type="PANTHER" id="PTHR33048">
    <property type="entry name" value="PTH11-LIKE INTEGRAL MEMBRANE PROTEIN (AFU_ORTHOLOGUE AFUA_5G11245)"/>
    <property type="match status" value="1"/>
</dbReference>
<dbReference type="GO" id="GO:0016020">
    <property type="term" value="C:membrane"/>
    <property type="evidence" value="ECO:0007669"/>
    <property type="project" value="UniProtKB-SubCell"/>
</dbReference>
<dbReference type="Proteomes" id="UP001280581">
    <property type="component" value="Unassembled WGS sequence"/>
</dbReference>
<dbReference type="PANTHER" id="PTHR33048:SF129">
    <property type="entry name" value="INTEGRAL MEMBRANE PROTEIN-RELATED"/>
    <property type="match status" value="1"/>
</dbReference>
<evidence type="ECO:0000256" key="7">
    <source>
        <dbReference type="SAM" id="Phobius"/>
    </source>
</evidence>
<comment type="subcellular location">
    <subcellularLocation>
        <location evidence="1">Membrane</location>
        <topology evidence="1">Multi-pass membrane protein</topology>
    </subcellularLocation>
</comment>
<organism evidence="9 10">
    <name type="scientific">Pseudopithomyces chartarum</name>
    <dbReference type="NCBI Taxonomy" id="1892770"/>
    <lineage>
        <taxon>Eukaryota</taxon>
        <taxon>Fungi</taxon>
        <taxon>Dikarya</taxon>
        <taxon>Ascomycota</taxon>
        <taxon>Pezizomycotina</taxon>
        <taxon>Dothideomycetes</taxon>
        <taxon>Pleosporomycetidae</taxon>
        <taxon>Pleosporales</taxon>
        <taxon>Massarineae</taxon>
        <taxon>Didymosphaeriaceae</taxon>
        <taxon>Pseudopithomyces</taxon>
    </lineage>
</organism>
<evidence type="ECO:0000256" key="6">
    <source>
        <dbReference type="SAM" id="MobiDB-lite"/>
    </source>
</evidence>
<reference evidence="9 10" key="1">
    <citation type="submission" date="2021-02" db="EMBL/GenBank/DDBJ databases">
        <title>Genome assembly of Pseudopithomyces chartarum.</title>
        <authorList>
            <person name="Jauregui R."/>
            <person name="Singh J."/>
            <person name="Voisey C."/>
        </authorList>
    </citation>
    <scope>NUCLEOTIDE SEQUENCE [LARGE SCALE GENOMIC DNA]</scope>
    <source>
        <strain evidence="9 10">AGR01</strain>
    </source>
</reference>
<feature type="region of interest" description="Disordered" evidence="6">
    <location>
        <begin position="242"/>
        <end position="264"/>
    </location>
</feature>